<evidence type="ECO:0000256" key="2">
    <source>
        <dbReference type="ARBA" id="ARBA00022670"/>
    </source>
</evidence>
<dbReference type="EMBL" id="JADBEM010000001">
    <property type="protein sequence ID" value="MBE1612299.1"/>
    <property type="molecule type" value="Genomic_DNA"/>
</dbReference>
<evidence type="ECO:0000313" key="11">
    <source>
        <dbReference type="Proteomes" id="UP000638648"/>
    </source>
</evidence>
<evidence type="ECO:0000259" key="9">
    <source>
        <dbReference type="Pfam" id="PF00082"/>
    </source>
</evidence>
<feature type="signal peptide" evidence="8">
    <location>
        <begin position="1"/>
        <end position="18"/>
    </location>
</feature>
<sequence length="1296" mass="134398">MKARRTLAAIVAVTAATAGTLGTAGSGTAAVAAPAPAPDAAARATVATAAHQAGTGAPGGHTYSLTLITGDVARLTVLPDGRQTATLDSGDSGDSGDSAGRGYHLSERDGDVQLVPDEALPYVASGQLDARLFNLSELVAQGYDDRSGGSIPVLLTAPTGARATKTLPRTPAATSRTLALPSAHTLAVTPRRGAVRDFWRSIDDDSPGDGVTRLASGIGKVWLDARLHATLDQSVPQIGAPTAWQAGFTGKGVKVAVLDSGYDAGHPDLAGRVSTARSFVPDSDGVSDHFGHGTHVASTVAGSGAASGGSRKGVAPEADLVIGKVLDDTGGGQESWAIAGMQWAVDQGARVVNMSFGGFPSDGSDPVSAAVDELSASSDALFVVAAGNVGPQAGTVTAPGAASAALTVGAVDKQDQLASFSSRGPRLGDGAVKPEVTAPGVAIAAARAAGTDLGSDLSEYYTSMDGTSMATPHVAGAAALLAQRHPDWSGSQLKNALASTARPTDGVSVAAQGAGRIDVSRAVTEPLEVSAASVSFGPLPWTGDPRPALTREVTYRNPTKKAVRLTLDLSVPSLGAGVRPAAALTLDKRVMAIGPGRTATVTLRLDSDHTEPGSYAGVLLARGETTTLRTPVGFTVGAPTHDVTVSVTDRDGGTNFGIGSDVEVWNLDTGELTLQAIGAEGSTTLAVPTGRYSLMVFANLPYPGGWQTRAVAMLGDPEVSITGPRSFHFDARDADPVSLTTPRAADPGNFGIAWHRSAGDRSEVSGKGLSGDVTKEVYVQPMPRVSTGTFEFLHRWDLAQPQLTARITGPGGFRLPTPRPAELAPTFVGDGRVRVVDGGSGTPAELAKVAARGSVVLVQHLEGQVSEQARAAAAVGARVLFVYNDTTAGPLNESAEGATIPVYQLERVEGLRLRALLAKAAQPWKVLPGTTGKPGETSEPVRIDLAGVSGSGSTYDVIFRETRLDRPIRHDLKRVPLATIRTDYHQQAVTATGHREDSNAFLPGIAVGFGLVRSVTTPLRRTDYVSADPDTQWVTSTDAGPFGLSGHELSVARSFRPGQRVDRVWWPAIIRPAVPDITGGEVEGLPVARFEDAIRIVVPQFVSGDGQIYGYADKNDTTSLVLRRNGTEVGRADWSAGQFVVPPSPADYELELDVRRAADTWTRTSTASHTVWTFRSGHVSGREVLPLPQVGYRLDTDLHNQVGANRPASLVLSPGYQPGGRGPGGFRVSAAISYDDGVHWRSLRTRNGHGDTVVATVPPAPKGAGDPTVRVTVTDRAHNKLTQTIEKAWHTGGTAR</sequence>
<feature type="active site" description="Charge relay system" evidence="5 6">
    <location>
        <position position="292"/>
    </location>
</feature>
<dbReference type="InterPro" id="IPR022398">
    <property type="entry name" value="Peptidase_S8_His-AS"/>
</dbReference>
<evidence type="ECO:0000256" key="5">
    <source>
        <dbReference type="PIRSR" id="PIRSR615500-1"/>
    </source>
</evidence>
<dbReference type="InterPro" id="IPR000209">
    <property type="entry name" value="Peptidase_S8/S53_dom"/>
</dbReference>
<comment type="similarity">
    <text evidence="1 6">Belongs to the peptidase S8 family.</text>
</comment>
<keyword evidence="8" id="KW-0732">Signal</keyword>
<dbReference type="InterPro" id="IPR050131">
    <property type="entry name" value="Peptidase_S8_subtilisin-like"/>
</dbReference>
<dbReference type="PANTHER" id="PTHR43806:SF11">
    <property type="entry name" value="CEREVISIN-RELATED"/>
    <property type="match status" value="1"/>
</dbReference>
<dbReference type="GO" id="GO:0004252">
    <property type="term" value="F:serine-type endopeptidase activity"/>
    <property type="evidence" value="ECO:0007669"/>
    <property type="project" value="UniProtKB-UniRule"/>
</dbReference>
<comment type="caution">
    <text evidence="10">The sequence shown here is derived from an EMBL/GenBank/DDBJ whole genome shotgun (WGS) entry which is preliminary data.</text>
</comment>
<feature type="domain" description="Peptidase S8/S53" evidence="9">
    <location>
        <begin position="250"/>
        <end position="515"/>
    </location>
</feature>
<dbReference type="SUPFAM" id="SSF52743">
    <property type="entry name" value="Subtilisin-like"/>
    <property type="match status" value="1"/>
</dbReference>
<dbReference type="Gene3D" id="3.40.50.200">
    <property type="entry name" value="Peptidase S8/S53 domain"/>
    <property type="match status" value="1"/>
</dbReference>
<evidence type="ECO:0000256" key="3">
    <source>
        <dbReference type="ARBA" id="ARBA00022801"/>
    </source>
</evidence>
<dbReference type="Proteomes" id="UP000638648">
    <property type="component" value="Unassembled WGS sequence"/>
</dbReference>
<keyword evidence="3 6" id="KW-0378">Hydrolase</keyword>
<keyword evidence="11" id="KW-1185">Reference proteome</keyword>
<feature type="active site" description="Charge relay system" evidence="5 6">
    <location>
        <position position="468"/>
    </location>
</feature>
<accession>A0A927N555</accession>
<dbReference type="PROSITE" id="PS51892">
    <property type="entry name" value="SUBTILASE"/>
    <property type="match status" value="1"/>
</dbReference>
<keyword evidence="4 6" id="KW-0720">Serine protease</keyword>
<dbReference type="InterPro" id="IPR015500">
    <property type="entry name" value="Peptidase_S8_subtilisin-rel"/>
</dbReference>
<evidence type="ECO:0000256" key="1">
    <source>
        <dbReference type="ARBA" id="ARBA00011073"/>
    </source>
</evidence>
<feature type="chain" id="PRO_5038887201" evidence="8">
    <location>
        <begin position="19"/>
        <end position="1296"/>
    </location>
</feature>
<feature type="compositionally biased region" description="Low complexity" evidence="7">
    <location>
        <begin position="88"/>
        <end position="100"/>
    </location>
</feature>
<dbReference type="PROSITE" id="PS00137">
    <property type="entry name" value="SUBTILASE_HIS"/>
    <property type="match status" value="1"/>
</dbReference>
<gene>
    <name evidence="10" type="ORF">HEB94_009147</name>
</gene>
<protein>
    <submittedName>
        <fullName evidence="10">Subtilisin family serine protease</fullName>
    </submittedName>
</protein>
<dbReference type="InterPro" id="IPR036852">
    <property type="entry name" value="Peptidase_S8/S53_dom_sf"/>
</dbReference>
<evidence type="ECO:0000256" key="8">
    <source>
        <dbReference type="SAM" id="SignalP"/>
    </source>
</evidence>
<reference evidence="10" key="1">
    <citation type="submission" date="2020-10" db="EMBL/GenBank/DDBJ databases">
        <title>Sequencing the genomes of 1000 actinobacteria strains.</title>
        <authorList>
            <person name="Klenk H.-P."/>
        </authorList>
    </citation>
    <scope>NUCLEOTIDE SEQUENCE</scope>
    <source>
        <strain evidence="10">DSM 45354</strain>
    </source>
</reference>
<evidence type="ECO:0000313" key="10">
    <source>
        <dbReference type="EMBL" id="MBE1612299.1"/>
    </source>
</evidence>
<feature type="region of interest" description="Disordered" evidence="7">
    <location>
        <begin position="82"/>
        <end position="110"/>
    </location>
</feature>
<proteinExistence type="inferred from homology"/>
<dbReference type="PRINTS" id="PR00723">
    <property type="entry name" value="SUBTILISIN"/>
</dbReference>
<dbReference type="InterPro" id="IPR023828">
    <property type="entry name" value="Peptidase_S8_Ser-AS"/>
</dbReference>
<dbReference type="Pfam" id="PF00082">
    <property type="entry name" value="Peptidase_S8"/>
    <property type="match status" value="1"/>
</dbReference>
<name>A0A927N555_9ACTN</name>
<feature type="active site" description="Charge relay system" evidence="5 6">
    <location>
        <position position="259"/>
    </location>
</feature>
<evidence type="ECO:0000256" key="7">
    <source>
        <dbReference type="SAM" id="MobiDB-lite"/>
    </source>
</evidence>
<dbReference type="GO" id="GO:0006508">
    <property type="term" value="P:proteolysis"/>
    <property type="evidence" value="ECO:0007669"/>
    <property type="project" value="UniProtKB-KW"/>
</dbReference>
<evidence type="ECO:0000256" key="6">
    <source>
        <dbReference type="PROSITE-ProRule" id="PRU01240"/>
    </source>
</evidence>
<dbReference type="Gene3D" id="3.50.30.30">
    <property type="match status" value="1"/>
</dbReference>
<dbReference type="PANTHER" id="PTHR43806">
    <property type="entry name" value="PEPTIDASE S8"/>
    <property type="match status" value="1"/>
</dbReference>
<evidence type="ECO:0000256" key="4">
    <source>
        <dbReference type="ARBA" id="ARBA00022825"/>
    </source>
</evidence>
<dbReference type="RefSeq" id="WP_192755373.1">
    <property type="nucleotide sequence ID" value="NZ_BAABJL010000005.1"/>
</dbReference>
<organism evidence="10 11">
    <name type="scientific">Actinopolymorpha pittospori</name>
    <dbReference type="NCBI Taxonomy" id="648752"/>
    <lineage>
        <taxon>Bacteria</taxon>
        <taxon>Bacillati</taxon>
        <taxon>Actinomycetota</taxon>
        <taxon>Actinomycetes</taxon>
        <taxon>Propionibacteriales</taxon>
        <taxon>Actinopolymorphaceae</taxon>
        <taxon>Actinopolymorpha</taxon>
    </lineage>
</organism>
<dbReference type="PROSITE" id="PS00138">
    <property type="entry name" value="SUBTILASE_SER"/>
    <property type="match status" value="1"/>
</dbReference>
<keyword evidence="2 6" id="KW-0645">Protease</keyword>